<gene>
    <name evidence="2" type="ORF">PHPALM_30768</name>
</gene>
<name>A0A2P4X4A8_9STRA</name>
<evidence type="ECO:0000313" key="3">
    <source>
        <dbReference type="Proteomes" id="UP000237271"/>
    </source>
</evidence>
<reference evidence="2 3" key="1">
    <citation type="journal article" date="2017" name="Genome Biol. Evol.">
        <title>Phytophthora megakarya and P. palmivora, closely related causal agents of cacao black pod rot, underwent increases in genome sizes and gene numbers by different mechanisms.</title>
        <authorList>
            <person name="Ali S.S."/>
            <person name="Shao J."/>
            <person name="Lary D.J."/>
            <person name="Kronmiller B."/>
            <person name="Shen D."/>
            <person name="Strem M.D."/>
            <person name="Amoako-Attah I."/>
            <person name="Akrofi A.Y."/>
            <person name="Begoude B.A."/>
            <person name="Ten Hoopen G.M."/>
            <person name="Coulibaly K."/>
            <person name="Kebe B.I."/>
            <person name="Melnick R.L."/>
            <person name="Guiltinan M.J."/>
            <person name="Tyler B.M."/>
            <person name="Meinhardt L.W."/>
            <person name="Bailey B.A."/>
        </authorList>
    </citation>
    <scope>NUCLEOTIDE SEQUENCE [LARGE SCALE GENOMIC DNA]</scope>
    <source>
        <strain evidence="3">sbr112.9</strain>
    </source>
</reference>
<sequence length="92" mass="10080">MAWVYLSALGRIRISAPVSAQMGTNDTKMGIEGQPEGGLHVNVSLPTSRVDVLHGFRQKRDLVNRSVSKKRRMTHTTTSRVPVGCPRTNGHA</sequence>
<keyword evidence="3" id="KW-1185">Reference proteome</keyword>
<protein>
    <submittedName>
        <fullName evidence="2">Uncharacterized protein</fullName>
    </submittedName>
</protein>
<organism evidence="2 3">
    <name type="scientific">Phytophthora palmivora</name>
    <dbReference type="NCBI Taxonomy" id="4796"/>
    <lineage>
        <taxon>Eukaryota</taxon>
        <taxon>Sar</taxon>
        <taxon>Stramenopiles</taxon>
        <taxon>Oomycota</taxon>
        <taxon>Peronosporomycetes</taxon>
        <taxon>Peronosporales</taxon>
        <taxon>Peronosporaceae</taxon>
        <taxon>Phytophthora</taxon>
    </lineage>
</organism>
<comment type="caution">
    <text evidence="2">The sequence shown here is derived from an EMBL/GenBank/DDBJ whole genome shotgun (WGS) entry which is preliminary data.</text>
</comment>
<feature type="region of interest" description="Disordered" evidence="1">
    <location>
        <begin position="69"/>
        <end position="92"/>
    </location>
</feature>
<proteinExistence type="predicted"/>
<evidence type="ECO:0000256" key="1">
    <source>
        <dbReference type="SAM" id="MobiDB-lite"/>
    </source>
</evidence>
<dbReference type="EMBL" id="NCKW01016880">
    <property type="protein sequence ID" value="POM60387.1"/>
    <property type="molecule type" value="Genomic_DNA"/>
</dbReference>
<accession>A0A2P4X4A8</accession>
<dbReference type="AlphaFoldDB" id="A0A2P4X4A8"/>
<evidence type="ECO:0000313" key="2">
    <source>
        <dbReference type="EMBL" id="POM60387.1"/>
    </source>
</evidence>
<dbReference type="Proteomes" id="UP000237271">
    <property type="component" value="Unassembled WGS sequence"/>
</dbReference>